<dbReference type="EMBL" id="CP106795">
    <property type="protein sequence ID" value="UXY33282.1"/>
    <property type="molecule type" value="Genomic_DNA"/>
</dbReference>
<gene>
    <name evidence="1" type="ORF">N8I86_00095</name>
</gene>
<dbReference type="RefSeq" id="WP_263276648.1">
    <property type="nucleotide sequence ID" value="NZ_CP106795.1"/>
</dbReference>
<keyword evidence="2" id="KW-1185">Reference proteome</keyword>
<organism evidence="1 2">
    <name type="scientific">Streptomyces albidocamelliae</name>
    <dbReference type="NCBI Taxonomy" id="2981135"/>
    <lineage>
        <taxon>Bacteria</taxon>
        <taxon>Bacillati</taxon>
        <taxon>Actinomycetota</taxon>
        <taxon>Actinomycetes</taxon>
        <taxon>Kitasatosporales</taxon>
        <taxon>Streptomycetaceae</taxon>
        <taxon>Streptomyces</taxon>
    </lineage>
</organism>
<proteinExistence type="predicted"/>
<protein>
    <submittedName>
        <fullName evidence="1">Uncharacterized protein</fullName>
    </submittedName>
</protein>
<accession>A0ABY6EES9</accession>
<sequence>MSTDKSNGLRQWGRALFERQRQPVIWASLVLKAATLRLGSTPEIDEILQMAADETQWSHGRDFFDRVRHVSLEAEDRPAVQLLFRLAELVGKLAHNAAGPPPYFDHHSGWQVGPVAYRLAVEVEDPSLQDGLATALGDWPLV</sequence>
<evidence type="ECO:0000313" key="2">
    <source>
        <dbReference type="Proteomes" id="UP001060733"/>
    </source>
</evidence>
<evidence type="ECO:0000313" key="1">
    <source>
        <dbReference type="EMBL" id="UXY33282.1"/>
    </source>
</evidence>
<reference evidence="1" key="1">
    <citation type="submission" date="2022-10" db="EMBL/GenBank/DDBJ databases">
        <authorList>
            <person name="Mo P."/>
        </authorList>
    </citation>
    <scope>NUCLEOTIDE SEQUENCE</scope>
    <source>
        <strain evidence="1">HUAS 14-6</strain>
    </source>
</reference>
<name>A0ABY6EES9_9ACTN</name>
<dbReference type="Proteomes" id="UP001060733">
    <property type="component" value="Chromosome"/>
</dbReference>